<evidence type="ECO:0000313" key="2">
    <source>
        <dbReference type="EMBL" id="PNX65399.1"/>
    </source>
</evidence>
<organism evidence="2 3">
    <name type="scientific">Trifolium pratense</name>
    <name type="common">Red clover</name>
    <dbReference type="NCBI Taxonomy" id="57577"/>
    <lineage>
        <taxon>Eukaryota</taxon>
        <taxon>Viridiplantae</taxon>
        <taxon>Streptophyta</taxon>
        <taxon>Embryophyta</taxon>
        <taxon>Tracheophyta</taxon>
        <taxon>Spermatophyta</taxon>
        <taxon>Magnoliopsida</taxon>
        <taxon>eudicotyledons</taxon>
        <taxon>Gunneridae</taxon>
        <taxon>Pentapetalae</taxon>
        <taxon>rosids</taxon>
        <taxon>fabids</taxon>
        <taxon>Fabales</taxon>
        <taxon>Fabaceae</taxon>
        <taxon>Papilionoideae</taxon>
        <taxon>50 kb inversion clade</taxon>
        <taxon>NPAAA clade</taxon>
        <taxon>Hologalegina</taxon>
        <taxon>IRL clade</taxon>
        <taxon>Trifolieae</taxon>
        <taxon>Trifolium</taxon>
    </lineage>
</organism>
<accession>A0A2K3KGL6</accession>
<reference evidence="2 3" key="1">
    <citation type="journal article" date="2014" name="Am. J. Bot.">
        <title>Genome assembly and annotation for red clover (Trifolium pratense; Fabaceae).</title>
        <authorList>
            <person name="Istvanek J."/>
            <person name="Jaros M."/>
            <person name="Krenek A."/>
            <person name="Repkova J."/>
        </authorList>
    </citation>
    <scope>NUCLEOTIDE SEQUENCE [LARGE SCALE GENOMIC DNA]</scope>
    <source>
        <strain evidence="3">cv. Tatra</strain>
        <tissue evidence="2">Young leaves</tissue>
    </source>
</reference>
<feature type="region of interest" description="Disordered" evidence="1">
    <location>
        <begin position="24"/>
        <end position="52"/>
    </location>
</feature>
<evidence type="ECO:0000313" key="3">
    <source>
        <dbReference type="Proteomes" id="UP000236291"/>
    </source>
</evidence>
<gene>
    <name evidence="2" type="ORF">L195_g054516</name>
</gene>
<evidence type="ECO:0000256" key="1">
    <source>
        <dbReference type="SAM" id="MobiDB-lite"/>
    </source>
</evidence>
<dbReference type="AlphaFoldDB" id="A0A2K3KGL6"/>
<protein>
    <submittedName>
        <fullName evidence="2">Uncharacterized protein</fullName>
    </submittedName>
</protein>
<feature type="compositionally biased region" description="Polar residues" evidence="1">
    <location>
        <begin position="39"/>
        <end position="52"/>
    </location>
</feature>
<reference evidence="2 3" key="2">
    <citation type="journal article" date="2017" name="Front. Plant Sci.">
        <title>Gene Classification and Mining of Molecular Markers Useful in Red Clover (Trifolium pratense) Breeding.</title>
        <authorList>
            <person name="Istvanek J."/>
            <person name="Dluhosova J."/>
            <person name="Dluhos P."/>
            <person name="Patkova L."/>
            <person name="Nedelnik J."/>
            <person name="Repkova J."/>
        </authorList>
    </citation>
    <scope>NUCLEOTIDE SEQUENCE [LARGE SCALE GENOMIC DNA]</scope>
    <source>
        <strain evidence="3">cv. Tatra</strain>
        <tissue evidence="2">Young leaves</tissue>
    </source>
</reference>
<feature type="non-terminal residue" evidence="2">
    <location>
        <position position="1"/>
    </location>
</feature>
<name>A0A2K3KGL6_TRIPR</name>
<comment type="caution">
    <text evidence="2">The sequence shown here is derived from an EMBL/GenBank/DDBJ whole genome shotgun (WGS) entry which is preliminary data.</text>
</comment>
<proteinExistence type="predicted"/>
<dbReference type="Proteomes" id="UP000236291">
    <property type="component" value="Unassembled WGS sequence"/>
</dbReference>
<dbReference type="EMBL" id="ASHM01095599">
    <property type="protein sequence ID" value="PNX65399.1"/>
    <property type="molecule type" value="Genomic_DNA"/>
</dbReference>
<sequence>RGWEIEEHERVKGSKEIRMEWENDGDPVLAPANDGTPVLTKTTGGNKMSGRN</sequence>